<dbReference type="Pfam" id="PF00691">
    <property type="entry name" value="OmpA"/>
    <property type="match status" value="1"/>
</dbReference>
<dbReference type="PRINTS" id="PR01021">
    <property type="entry name" value="OMPADOMAIN"/>
</dbReference>
<dbReference type="SUPFAM" id="SSF49464">
    <property type="entry name" value="Carboxypeptidase regulatory domain-like"/>
    <property type="match status" value="1"/>
</dbReference>
<dbReference type="Proteomes" id="UP000184406">
    <property type="component" value="Unassembled WGS sequence"/>
</dbReference>
<dbReference type="EMBL" id="FQUX01000010">
    <property type="protein sequence ID" value="SHF99436.1"/>
    <property type="molecule type" value="Genomic_DNA"/>
</dbReference>
<dbReference type="RefSeq" id="WP_072865035.1">
    <property type="nucleotide sequence ID" value="NZ_FQUX01000010.1"/>
</dbReference>
<dbReference type="InterPro" id="IPR011659">
    <property type="entry name" value="WD40"/>
</dbReference>
<evidence type="ECO:0000256" key="3">
    <source>
        <dbReference type="ARBA" id="ARBA00023237"/>
    </source>
</evidence>
<dbReference type="Pfam" id="PF07676">
    <property type="entry name" value="PD40"/>
    <property type="match status" value="1"/>
</dbReference>
<dbReference type="InterPro" id="IPR050330">
    <property type="entry name" value="Bact_OuterMem_StrucFunc"/>
</dbReference>
<sequence>MKIILSILTLFIYNVHLAQNSRADANEYFQNLNFTEAINLYKQLESKKKKSKPLYVERLAESYFNINDYANAKIWYEKLYVLKEKRVDEKTIIKYIQSLKACQEYSVANSIIKEYYNYDKQKLATILEQEKYLDSLMVEAPQYNIANSEINSPLSDFAPMYYKDAIVFSSSRAPEFSEDAEYSWNNQPYLSILTAKRDTTTGKLMDVQKFHKNIQSSYHEGTLTYSSDYKTVYFTQNYLKGNELQVNPKGFSNMQILRGEVEGDSIVNAVSVKFNNPKYSFGHPFLTEDGKRLFFVANMYGGFGETDIYYVDIDEDGKLGTATNLGPTINTSGREMFPFVAGQYLYFASDSHFGLGGLDIFKVEIESSNVYGTPKNLGTPINSNMDDFALIINDSDNTGYFSSNRANGKGDDDIYSFNKSAEMMVYKGIIIDEITKNPIAEGTIKVYDENKQLVVQANTDEQGNFEVALDPNVNHIFAFFKLEYKQEILAVNNADNPTLYKEVNQTELIPFSKYVVNEGGVEKVRVNPIFFNLNRFNITYKAAAELDKIVSFMNDFPNVKIKIEAHTDSRASDAFNLELSNNRAKSTQEYLVYMGIDPSRIESAIGYGESRLINNCANGVPCSNEDHLANRRCEFIIIGK</sequence>
<dbReference type="InterPro" id="IPR011990">
    <property type="entry name" value="TPR-like_helical_dom_sf"/>
</dbReference>
<accession>A0A1M5G6T0</accession>
<evidence type="ECO:0000259" key="5">
    <source>
        <dbReference type="PROSITE" id="PS51123"/>
    </source>
</evidence>
<keyword evidence="2 4" id="KW-0472">Membrane</keyword>
<evidence type="ECO:0000256" key="4">
    <source>
        <dbReference type="PROSITE-ProRule" id="PRU00473"/>
    </source>
</evidence>
<dbReference type="InterPro" id="IPR006664">
    <property type="entry name" value="OMP_bac"/>
</dbReference>
<dbReference type="PROSITE" id="PS51123">
    <property type="entry name" value="OMPA_2"/>
    <property type="match status" value="1"/>
</dbReference>
<name>A0A1M5G6T0_9FLAO</name>
<dbReference type="Gene3D" id="3.30.1330.60">
    <property type="entry name" value="OmpA-like domain"/>
    <property type="match status" value="1"/>
</dbReference>
<keyword evidence="7" id="KW-1185">Reference proteome</keyword>
<evidence type="ECO:0000256" key="2">
    <source>
        <dbReference type="ARBA" id="ARBA00023136"/>
    </source>
</evidence>
<proteinExistence type="predicted"/>
<dbReference type="PANTHER" id="PTHR30329">
    <property type="entry name" value="STATOR ELEMENT OF FLAGELLAR MOTOR COMPLEX"/>
    <property type="match status" value="1"/>
</dbReference>
<dbReference type="InterPro" id="IPR008969">
    <property type="entry name" value="CarboxyPept-like_regulatory"/>
</dbReference>
<dbReference type="GO" id="GO:0009279">
    <property type="term" value="C:cell outer membrane"/>
    <property type="evidence" value="ECO:0007669"/>
    <property type="project" value="UniProtKB-SubCell"/>
</dbReference>
<organism evidence="6 7">
    <name type="scientific">Arenibacter palladensis</name>
    <dbReference type="NCBI Taxonomy" id="237373"/>
    <lineage>
        <taxon>Bacteria</taxon>
        <taxon>Pseudomonadati</taxon>
        <taxon>Bacteroidota</taxon>
        <taxon>Flavobacteriia</taxon>
        <taxon>Flavobacteriales</taxon>
        <taxon>Flavobacteriaceae</taxon>
        <taxon>Arenibacter</taxon>
    </lineage>
</organism>
<feature type="domain" description="OmpA-like" evidence="5">
    <location>
        <begin position="518"/>
        <end position="640"/>
    </location>
</feature>
<dbReference type="AlphaFoldDB" id="A0A1M5G6T0"/>
<dbReference type="InterPro" id="IPR006665">
    <property type="entry name" value="OmpA-like"/>
</dbReference>
<comment type="subcellular location">
    <subcellularLocation>
        <location evidence="1">Cell outer membrane</location>
    </subcellularLocation>
</comment>
<dbReference type="SUPFAM" id="SSF82171">
    <property type="entry name" value="DPP6 N-terminal domain-like"/>
    <property type="match status" value="1"/>
</dbReference>
<dbReference type="CDD" id="cd07185">
    <property type="entry name" value="OmpA_C-like"/>
    <property type="match status" value="1"/>
</dbReference>
<reference evidence="7" key="1">
    <citation type="submission" date="2016-11" db="EMBL/GenBank/DDBJ databases">
        <authorList>
            <person name="Varghese N."/>
            <person name="Submissions S."/>
        </authorList>
    </citation>
    <scope>NUCLEOTIDE SEQUENCE [LARGE SCALE GENOMIC DNA]</scope>
    <source>
        <strain evidence="7">DSM 17539</strain>
    </source>
</reference>
<gene>
    <name evidence="6" type="ORF">SAMN03080594_110135</name>
</gene>
<dbReference type="SUPFAM" id="SSF103088">
    <property type="entry name" value="OmpA-like"/>
    <property type="match status" value="1"/>
</dbReference>
<keyword evidence="3" id="KW-0998">Cell outer membrane</keyword>
<dbReference type="SUPFAM" id="SSF48452">
    <property type="entry name" value="TPR-like"/>
    <property type="match status" value="1"/>
</dbReference>
<evidence type="ECO:0000313" key="6">
    <source>
        <dbReference type="EMBL" id="SHF99436.1"/>
    </source>
</evidence>
<evidence type="ECO:0000313" key="7">
    <source>
        <dbReference type="Proteomes" id="UP000184406"/>
    </source>
</evidence>
<dbReference type="InterPro" id="IPR036737">
    <property type="entry name" value="OmpA-like_sf"/>
</dbReference>
<evidence type="ECO:0000256" key="1">
    <source>
        <dbReference type="ARBA" id="ARBA00004442"/>
    </source>
</evidence>
<dbReference type="PANTHER" id="PTHR30329:SF21">
    <property type="entry name" value="LIPOPROTEIN YIAD-RELATED"/>
    <property type="match status" value="1"/>
</dbReference>
<protein>
    <submittedName>
        <fullName evidence="6">WD40-like Beta Propeller Repeat</fullName>
    </submittedName>
</protein>